<comment type="caution">
    <text evidence="2">The sequence shown here is derived from an EMBL/GenBank/DDBJ whole genome shotgun (WGS) entry which is preliminary data.</text>
</comment>
<dbReference type="OrthoDB" id="9790745at2"/>
<dbReference type="AlphaFoldDB" id="A0A0F4V2K6"/>
<dbReference type="Pfam" id="PF22751">
    <property type="entry name" value="DUF488-N3a"/>
    <property type="match status" value="1"/>
</dbReference>
<dbReference type="EMBL" id="LACH01000062">
    <property type="protein sequence ID" value="KJZ62924.1"/>
    <property type="molecule type" value="Genomic_DNA"/>
</dbReference>
<dbReference type="RefSeq" id="WP_046056259.1">
    <property type="nucleotide sequence ID" value="NZ_LACH01000062.1"/>
</dbReference>
<dbReference type="InterPro" id="IPR054495">
    <property type="entry name" value="DUF488-N3a"/>
</dbReference>
<sequence>MPIHIVRLGSPRTANEGLRLGTVRRPPRGVPKAEFASRDFYDVWQPLLSPSVELIAEAKAAEDAKAWEVFKRKFKTEMNQPAPSQLLDLLAALSHQTSLAIGCYCEDEAHCHRSVLRELLKARGAQLTSALC</sequence>
<evidence type="ECO:0000259" key="1">
    <source>
        <dbReference type="Pfam" id="PF22751"/>
    </source>
</evidence>
<accession>A0A0F4V2K6</accession>
<proteinExistence type="predicted"/>
<protein>
    <recommendedName>
        <fullName evidence="1">DUF488 domain-containing protein</fullName>
    </recommendedName>
</protein>
<dbReference type="PATRIC" id="fig|294.133.peg.5029"/>
<reference evidence="2 3" key="1">
    <citation type="submission" date="2015-03" db="EMBL/GenBank/DDBJ databases">
        <title>Comparative genomics of Pseudomonas insights into diversity of traits involved in vanlence and defense.</title>
        <authorList>
            <person name="Qin Y."/>
        </authorList>
    </citation>
    <scope>NUCLEOTIDE SEQUENCE [LARGE SCALE GENOMIC DNA]</scope>
    <source>
        <strain evidence="2 3">H24</strain>
    </source>
</reference>
<dbReference type="Proteomes" id="UP000033400">
    <property type="component" value="Unassembled WGS sequence"/>
</dbReference>
<feature type="domain" description="DUF488" evidence="1">
    <location>
        <begin position="3"/>
        <end position="124"/>
    </location>
</feature>
<name>A0A0F4V2K6_PSEFL</name>
<gene>
    <name evidence="2" type="ORF">VD17_25650</name>
</gene>
<evidence type="ECO:0000313" key="3">
    <source>
        <dbReference type="Proteomes" id="UP000033400"/>
    </source>
</evidence>
<evidence type="ECO:0000313" key="2">
    <source>
        <dbReference type="EMBL" id="KJZ62924.1"/>
    </source>
</evidence>
<organism evidence="2 3">
    <name type="scientific">Pseudomonas fluorescens</name>
    <dbReference type="NCBI Taxonomy" id="294"/>
    <lineage>
        <taxon>Bacteria</taxon>
        <taxon>Pseudomonadati</taxon>
        <taxon>Pseudomonadota</taxon>
        <taxon>Gammaproteobacteria</taxon>
        <taxon>Pseudomonadales</taxon>
        <taxon>Pseudomonadaceae</taxon>
        <taxon>Pseudomonas</taxon>
    </lineage>
</organism>